<dbReference type="EMBL" id="WWBZ02000016">
    <property type="protein sequence ID" value="KAF4310338.1"/>
    <property type="molecule type" value="Genomic_DNA"/>
</dbReference>
<dbReference type="Proteomes" id="UP000572817">
    <property type="component" value="Unassembled WGS sequence"/>
</dbReference>
<protein>
    <submittedName>
        <fullName evidence="1">Uncharacterized protein</fullName>
    </submittedName>
</protein>
<sequence>MVPIKRRSRGHEIARREGGPYFVKLTSVIETLVAGTRSKFHHGSQPGRLDGICRVLLHHTQTYVVDVVSERWGLTGQASVRVDEPNQRQDQHGDRFITLPEPGFPSSLHACRRRQYDAVCAAVEVVLSFGSGLWPRTVCLSGDADTAPACRHAHCSALLI</sequence>
<name>A0A8H4J3X0_9PEZI</name>
<dbReference type="AlphaFoldDB" id="A0A8H4J3X0"/>
<reference evidence="1" key="1">
    <citation type="submission" date="2020-04" db="EMBL/GenBank/DDBJ databases">
        <title>Genome Assembly and Annotation of Botryosphaeria dothidea sdau 11-99, a Latent Pathogen of Apple Fruit Ring Rot in China.</title>
        <authorList>
            <person name="Yu C."/>
            <person name="Diao Y."/>
            <person name="Lu Q."/>
            <person name="Zhao J."/>
            <person name="Cui S."/>
            <person name="Peng C."/>
            <person name="He B."/>
            <person name="Liu H."/>
        </authorList>
    </citation>
    <scope>NUCLEOTIDE SEQUENCE [LARGE SCALE GENOMIC DNA]</scope>
    <source>
        <strain evidence="1">Sdau11-99</strain>
    </source>
</reference>
<evidence type="ECO:0000313" key="1">
    <source>
        <dbReference type="EMBL" id="KAF4310338.1"/>
    </source>
</evidence>
<proteinExistence type="predicted"/>
<keyword evidence="2" id="KW-1185">Reference proteome</keyword>
<gene>
    <name evidence="1" type="ORF">GTA08_BOTSDO02523</name>
</gene>
<evidence type="ECO:0000313" key="2">
    <source>
        <dbReference type="Proteomes" id="UP000572817"/>
    </source>
</evidence>
<accession>A0A8H4J3X0</accession>
<organism evidence="1 2">
    <name type="scientific">Botryosphaeria dothidea</name>
    <dbReference type="NCBI Taxonomy" id="55169"/>
    <lineage>
        <taxon>Eukaryota</taxon>
        <taxon>Fungi</taxon>
        <taxon>Dikarya</taxon>
        <taxon>Ascomycota</taxon>
        <taxon>Pezizomycotina</taxon>
        <taxon>Dothideomycetes</taxon>
        <taxon>Dothideomycetes incertae sedis</taxon>
        <taxon>Botryosphaeriales</taxon>
        <taxon>Botryosphaeriaceae</taxon>
        <taxon>Botryosphaeria</taxon>
    </lineage>
</organism>
<comment type="caution">
    <text evidence="1">The sequence shown here is derived from an EMBL/GenBank/DDBJ whole genome shotgun (WGS) entry which is preliminary data.</text>
</comment>